<protein>
    <submittedName>
        <fullName evidence="2">Uncharacterized protein</fullName>
    </submittedName>
</protein>
<feature type="transmembrane region" description="Helical" evidence="1">
    <location>
        <begin position="6"/>
        <end position="25"/>
    </location>
</feature>
<feature type="transmembrane region" description="Helical" evidence="1">
    <location>
        <begin position="37"/>
        <end position="57"/>
    </location>
</feature>
<dbReference type="OrthoDB" id="9965705at2"/>
<keyword evidence="1" id="KW-1133">Transmembrane helix</keyword>
<dbReference type="EMBL" id="ARZA01000196">
    <property type="protein sequence ID" value="EOD00243.1"/>
    <property type="molecule type" value="Genomic_DNA"/>
</dbReference>
<evidence type="ECO:0000313" key="3">
    <source>
        <dbReference type="Proteomes" id="UP000013378"/>
    </source>
</evidence>
<gene>
    <name evidence="2" type="ORF">L21TH_1717</name>
</gene>
<sequence>MEFIEVSSIVIIVLGCIMVLGQIMITIATQARIEWKLIRLVVAVFMGLSVWAVYRFLNRYPDINVYDILILVFNVGLFLVGHAATKKVK</sequence>
<accession>R1ASW6</accession>
<dbReference type="RefSeq" id="WP_006314174.1">
    <property type="nucleotide sequence ID" value="NZ_ARZA01000196.1"/>
</dbReference>
<keyword evidence="1" id="KW-0812">Transmembrane</keyword>
<reference evidence="2 3" key="1">
    <citation type="journal article" date="2015" name="Geomicrobiol. J.">
        <title>Caldisalinibacter kiritimatiensis gen. nov., sp. nov., a moderately thermohalophilic thiosulfate-reducing bacterium from a hypersaline microbial mat.</title>
        <authorList>
            <person name="Ben Hania W."/>
            <person name="Joseph M."/>
            <person name="Fiebig A."/>
            <person name="Bunk B."/>
            <person name="Klenk H.-P."/>
            <person name="Fardeau M.-L."/>
            <person name="Spring S."/>
        </authorList>
    </citation>
    <scope>NUCLEOTIDE SEQUENCE [LARGE SCALE GENOMIC DNA]</scope>
    <source>
        <strain evidence="2 3">L21-TH-D2</strain>
    </source>
</reference>
<evidence type="ECO:0000313" key="2">
    <source>
        <dbReference type="EMBL" id="EOD00243.1"/>
    </source>
</evidence>
<comment type="caution">
    <text evidence="2">The sequence shown here is derived from an EMBL/GenBank/DDBJ whole genome shotgun (WGS) entry which is preliminary data.</text>
</comment>
<feature type="transmembrane region" description="Helical" evidence="1">
    <location>
        <begin position="63"/>
        <end position="84"/>
    </location>
</feature>
<keyword evidence="1" id="KW-0472">Membrane</keyword>
<name>R1ASW6_9FIRM</name>
<dbReference type="Proteomes" id="UP000013378">
    <property type="component" value="Unassembled WGS sequence"/>
</dbReference>
<dbReference type="AlphaFoldDB" id="R1ASW6"/>
<proteinExistence type="predicted"/>
<organism evidence="2 3">
    <name type="scientific">Caldisalinibacter kiritimatiensis</name>
    <dbReference type="NCBI Taxonomy" id="1304284"/>
    <lineage>
        <taxon>Bacteria</taxon>
        <taxon>Bacillati</taxon>
        <taxon>Bacillota</taxon>
        <taxon>Tissierellia</taxon>
        <taxon>Tissierellales</taxon>
        <taxon>Thermohalobacteraceae</taxon>
        <taxon>Caldisalinibacter</taxon>
    </lineage>
</organism>
<evidence type="ECO:0000256" key="1">
    <source>
        <dbReference type="SAM" id="Phobius"/>
    </source>
</evidence>
<keyword evidence="3" id="KW-1185">Reference proteome</keyword>